<proteinExistence type="inferred from homology"/>
<evidence type="ECO:0000313" key="11">
    <source>
        <dbReference type="Proteomes" id="UP001521931"/>
    </source>
</evidence>
<feature type="compositionally biased region" description="Basic and acidic residues" evidence="7">
    <location>
        <begin position="184"/>
        <end position="194"/>
    </location>
</feature>
<dbReference type="EMBL" id="JAKRCV010000012">
    <property type="protein sequence ID" value="MCG7321422.1"/>
    <property type="molecule type" value="Genomic_DNA"/>
</dbReference>
<dbReference type="EC" id="2.2.1.9" evidence="6"/>
<feature type="domain" description="Thiamine pyrophosphate enzyme TPP-binding" evidence="8">
    <location>
        <begin position="414"/>
        <end position="541"/>
    </location>
</feature>
<comment type="subunit">
    <text evidence="6">Homodimer.</text>
</comment>
<comment type="pathway">
    <text evidence="6">Quinol/quinone metabolism; 1,4-dihydroxy-2-naphthoate biosynthesis; 1,4-dihydroxy-2-naphthoate from chorismate: step 2/7.</text>
</comment>
<evidence type="ECO:0000259" key="9">
    <source>
        <dbReference type="Pfam" id="PF02776"/>
    </source>
</evidence>
<gene>
    <name evidence="6 10" type="primary">menD</name>
    <name evidence="10" type="ORF">MHL29_05865</name>
</gene>
<keyword evidence="5 6" id="KW-0464">Manganese</keyword>
<dbReference type="NCBIfam" id="TIGR00173">
    <property type="entry name" value="menD"/>
    <property type="match status" value="1"/>
</dbReference>
<evidence type="ECO:0000256" key="4">
    <source>
        <dbReference type="ARBA" id="ARBA00023052"/>
    </source>
</evidence>
<protein>
    <recommendedName>
        <fullName evidence="6">2-succinyl-5-enolpyruvyl-6-hydroxy-3-cyclohexene-1-carboxylate synthase</fullName>
        <shortName evidence="6">SEPHCHC synthase</shortName>
        <ecNumber evidence="6">2.2.1.9</ecNumber>
    </recommendedName>
    <alternativeName>
        <fullName evidence="6">Menaquinone biosynthesis protein MenD</fullName>
    </alternativeName>
</protein>
<keyword evidence="2 6" id="KW-0479">Metal-binding</keyword>
<dbReference type="HAMAP" id="MF_01659">
    <property type="entry name" value="MenD"/>
    <property type="match status" value="1"/>
</dbReference>
<comment type="cofactor">
    <cofactor evidence="6">
        <name>thiamine diphosphate</name>
        <dbReference type="ChEBI" id="CHEBI:58937"/>
    </cofactor>
    <text evidence="6">Binds 1 thiamine pyrophosphate per subunit.</text>
</comment>
<keyword evidence="11" id="KW-1185">Reference proteome</keyword>
<dbReference type="Pfam" id="PF02775">
    <property type="entry name" value="TPP_enzyme_C"/>
    <property type="match status" value="1"/>
</dbReference>
<organism evidence="10 11">
    <name type="scientific">Arsenicicoccus bolidensis</name>
    <dbReference type="NCBI Taxonomy" id="229480"/>
    <lineage>
        <taxon>Bacteria</taxon>
        <taxon>Bacillati</taxon>
        <taxon>Actinomycetota</taxon>
        <taxon>Actinomycetes</taxon>
        <taxon>Micrococcales</taxon>
        <taxon>Intrasporangiaceae</taxon>
        <taxon>Arsenicicoccus</taxon>
    </lineage>
</organism>
<evidence type="ECO:0000259" key="8">
    <source>
        <dbReference type="Pfam" id="PF02775"/>
    </source>
</evidence>
<dbReference type="CDD" id="cd02009">
    <property type="entry name" value="TPP_SHCHC_synthase"/>
    <property type="match status" value="1"/>
</dbReference>
<dbReference type="InterPro" id="IPR004433">
    <property type="entry name" value="MenaQ_synth_MenD"/>
</dbReference>
<evidence type="ECO:0000256" key="3">
    <source>
        <dbReference type="ARBA" id="ARBA00022842"/>
    </source>
</evidence>
<dbReference type="PIRSF" id="PIRSF004983">
    <property type="entry name" value="MenD"/>
    <property type="match status" value="1"/>
</dbReference>
<comment type="caution">
    <text evidence="10">The sequence shown here is derived from an EMBL/GenBank/DDBJ whole genome shotgun (WGS) entry which is preliminary data.</text>
</comment>
<comment type="catalytic activity">
    <reaction evidence="6">
        <text>isochorismate + 2-oxoglutarate + H(+) = 5-enolpyruvoyl-6-hydroxy-2-succinyl-cyclohex-3-ene-1-carboxylate + CO2</text>
        <dbReference type="Rhea" id="RHEA:25593"/>
        <dbReference type="ChEBI" id="CHEBI:15378"/>
        <dbReference type="ChEBI" id="CHEBI:16526"/>
        <dbReference type="ChEBI" id="CHEBI:16810"/>
        <dbReference type="ChEBI" id="CHEBI:29780"/>
        <dbReference type="ChEBI" id="CHEBI:58818"/>
        <dbReference type="EC" id="2.2.1.9"/>
    </reaction>
</comment>
<dbReference type="InterPro" id="IPR011766">
    <property type="entry name" value="TPP_enzyme_TPP-bd"/>
</dbReference>
<dbReference type="RefSeq" id="WP_239263078.1">
    <property type="nucleotide sequence ID" value="NZ_JAKRCV010000012.1"/>
</dbReference>
<comment type="cofactor">
    <cofactor evidence="6">
        <name>Mg(2+)</name>
        <dbReference type="ChEBI" id="CHEBI:18420"/>
    </cofactor>
    <cofactor evidence="6">
        <name>Mn(2+)</name>
        <dbReference type="ChEBI" id="CHEBI:29035"/>
    </cofactor>
</comment>
<evidence type="ECO:0000256" key="7">
    <source>
        <dbReference type="SAM" id="MobiDB-lite"/>
    </source>
</evidence>
<evidence type="ECO:0000313" key="10">
    <source>
        <dbReference type="EMBL" id="MCG7321422.1"/>
    </source>
</evidence>
<keyword evidence="3 6" id="KW-0460">Magnesium</keyword>
<accession>A0ABS9Q0L6</accession>
<feature type="domain" description="Thiamine pyrophosphate enzyme N-terminal TPP-binding" evidence="9">
    <location>
        <begin position="7"/>
        <end position="119"/>
    </location>
</feature>
<dbReference type="CDD" id="cd07037">
    <property type="entry name" value="TPP_PYR_MenD"/>
    <property type="match status" value="1"/>
</dbReference>
<sequence length="572" mass="59940">MNPSQALAEVLVDELVRHGVTDVVLCPGSRSAPLAYAVHDADRASRVRLHVRVDERSAGFLALGLAKVSRRVVPVITTSGTAVANLHPAVLEAHHAGVPLLVLSCDRPAELLRTGANQTTVQPGLFGEALRWRHEIPAPERRAGQTAVWRSAVSRACAAATGALTGWAGPVHLDVGLRDPLTPDDSHDWPESLEGRPGGEPWTAVASRASRTAPGIPHGAGVDDVPRTVVVLGDLPEPAMADEAVRLAAAAGWPVVAEPFGLMDRTSVLPHGPLLLTCRPWLESHLPARVLVVGRLTLTRDVAALLRLVDRVECVTPVPDWPDPSARVGRVHAWKALSATEIRPRSAEDAEWSARWREAGRRLAATPLWAADEPSGLAVASAVLETLAELPGAATLFVGSSQSARDLDWASAGFATPVTVVASRGLAGIDGCVSTATGLALAGDGPTVALVGDLTFLHDANGLLIGPHEPVPELTIVVVNDDGGAIFSTLEHGDPSRAAQFERVFGTPTGTDLAALCAAHQVAHERVTTIPALRDALRRKASGIRVVEVPLSRTGVRGTRATVRANVAAALA</sequence>
<dbReference type="PANTHER" id="PTHR42916:SF1">
    <property type="entry name" value="PROTEIN PHYLLO, CHLOROPLASTIC"/>
    <property type="match status" value="1"/>
</dbReference>
<evidence type="ECO:0000256" key="6">
    <source>
        <dbReference type="HAMAP-Rule" id="MF_01659"/>
    </source>
</evidence>
<reference evidence="10 11" key="1">
    <citation type="submission" date="2022-02" db="EMBL/GenBank/DDBJ databases">
        <title>Uncovering new skin microbiome diversity through culturing and metagenomics.</title>
        <authorList>
            <person name="Conlan S."/>
            <person name="Deming C."/>
            <person name="Nisc Comparative Sequencing Program N."/>
            <person name="Segre J.A."/>
        </authorList>
    </citation>
    <scope>NUCLEOTIDE SEQUENCE [LARGE SCALE GENOMIC DNA]</scope>
    <source>
        <strain evidence="10 11">ACRQZ</strain>
    </source>
</reference>
<evidence type="ECO:0000256" key="2">
    <source>
        <dbReference type="ARBA" id="ARBA00022723"/>
    </source>
</evidence>
<dbReference type="InterPro" id="IPR012001">
    <property type="entry name" value="Thiamin_PyroP_enz_TPP-bd_dom"/>
</dbReference>
<dbReference type="InterPro" id="IPR029061">
    <property type="entry name" value="THDP-binding"/>
</dbReference>
<keyword evidence="6" id="KW-0474">Menaquinone biosynthesis</keyword>
<keyword evidence="1 6" id="KW-0808">Transferase</keyword>
<dbReference type="GO" id="GO:0070204">
    <property type="term" value="F:2-succinyl-5-enolpyruvyl-6-hydroxy-3-cyclohexene-1-carboxylic-acid synthase activity"/>
    <property type="evidence" value="ECO:0007669"/>
    <property type="project" value="UniProtKB-EC"/>
</dbReference>
<comment type="pathway">
    <text evidence="6">Quinol/quinone metabolism; menaquinone biosynthesis.</text>
</comment>
<comment type="function">
    <text evidence="6">Catalyzes the thiamine diphosphate-dependent decarboxylation of 2-oxoglutarate and the subsequent addition of the resulting succinic semialdehyde-thiamine pyrophosphate anion to isochorismate to yield 2-succinyl-5-enolpyruvyl-6-hydroxy-3-cyclohexene-1-carboxylate (SEPHCHC).</text>
</comment>
<dbReference type="Pfam" id="PF02776">
    <property type="entry name" value="TPP_enzyme_N"/>
    <property type="match status" value="1"/>
</dbReference>
<dbReference type="Gene3D" id="3.40.50.1220">
    <property type="entry name" value="TPP-binding domain"/>
    <property type="match status" value="1"/>
</dbReference>
<name>A0ABS9Q0L6_9MICO</name>
<dbReference type="PANTHER" id="PTHR42916">
    <property type="entry name" value="2-SUCCINYL-5-ENOLPYRUVYL-6-HYDROXY-3-CYCLOHEXENE-1-CARBOXYLATE SYNTHASE"/>
    <property type="match status" value="1"/>
</dbReference>
<keyword evidence="4 6" id="KW-0786">Thiamine pyrophosphate</keyword>
<evidence type="ECO:0000256" key="1">
    <source>
        <dbReference type="ARBA" id="ARBA00022679"/>
    </source>
</evidence>
<feature type="region of interest" description="Disordered" evidence="7">
    <location>
        <begin position="182"/>
        <end position="204"/>
    </location>
</feature>
<dbReference type="Gene3D" id="3.40.50.970">
    <property type="match status" value="2"/>
</dbReference>
<dbReference type="SUPFAM" id="SSF52518">
    <property type="entry name" value="Thiamin diphosphate-binding fold (THDP-binding)"/>
    <property type="match status" value="2"/>
</dbReference>
<comment type="similarity">
    <text evidence="6">Belongs to the TPP enzyme family. MenD subfamily.</text>
</comment>
<dbReference type="Proteomes" id="UP001521931">
    <property type="component" value="Unassembled WGS sequence"/>
</dbReference>
<evidence type="ECO:0000256" key="5">
    <source>
        <dbReference type="ARBA" id="ARBA00023211"/>
    </source>
</evidence>